<keyword evidence="1" id="KW-1133">Transmembrane helix</keyword>
<protein>
    <submittedName>
        <fullName evidence="2">Uncharacterized protein</fullName>
    </submittedName>
</protein>
<dbReference type="OrthoDB" id="9967363at2"/>
<feature type="transmembrane region" description="Helical" evidence="1">
    <location>
        <begin position="46"/>
        <end position="64"/>
    </location>
</feature>
<evidence type="ECO:0000313" key="2">
    <source>
        <dbReference type="EMBL" id="ABR47417.1"/>
    </source>
</evidence>
<name>A6TMJ9_ALKMQ</name>
<keyword evidence="1" id="KW-0812">Transmembrane</keyword>
<feature type="transmembrane region" description="Helical" evidence="1">
    <location>
        <begin position="100"/>
        <end position="120"/>
    </location>
</feature>
<dbReference type="KEGG" id="amt:Amet_1209"/>
<dbReference type="EMBL" id="CP000724">
    <property type="protein sequence ID" value="ABR47417.1"/>
    <property type="molecule type" value="Genomic_DNA"/>
</dbReference>
<keyword evidence="1" id="KW-0472">Membrane</keyword>
<evidence type="ECO:0000313" key="3">
    <source>
        <dbReference type="Proteomes" id="UP000001572"/>
    </source>
</evidence>
<dbReference type="RefSeq" id="WP_012062458.1">
    <property type="nucleotide sequence ID" value="NC_009633.1"/>
</dbReference>
<dbReference type="Proteomes" id="UP000001572">
    <property type="component" value="Chromosome"/>
</dbReference>
<keyword evidence="3" id="KW-1185">Reference proteome</keyword>
<evidence type="ECO:0000256" key="1">
    <source>
        <dbReference type="SAM" id="Phobius"/>
    </source>
</evidence>
<dbReference type="AlphaFoldDB" id="A6TMJ9"/>
<dbReference type="HOGENOM" id="CLU_2033183_0_0_9"/>
<gene>
    <name evidence="2" type="ordered locus">Amet_1209</name>
</gene>
<feature type="transmembrane region" description="Helical" evidence="1">
    <location>
        <begin position="12"/>
        <end position="34"/>
    </location>
</feature>
<proteinExistence type="predicted"/>
<sequence length="121" mass="13773">MNRYNILRQIKLAFKLSMGTILLASIVGLVTGYLRSDSDLLKTIFNTNYIVGALLITFGVFSLFSPINLRKTTRLVDYSNVTDVLKDVKETKDEMGLDHIYWGITHLLLISLIELALFYIL</sequence>
<reference evidence="3" key="1">
    <citation type="journal article" date="2016" name="Genome Announc.">
        <title>Complete genome sequence of Alkaliphilus metalliredigens strain QYMF, an alkaliphilic and metal-reducing bacterium isolated from borax-contaminated leachate ponds.</title>
        <authorList>
            <person name="Hwang C."/>
            <person name="Copeland A."/>
            <person name="Lucas S."/>
            <person name="Lapidus A."/>
            <person name="Barry K."/>
            <person name="Detter J.C."/>
            <person name="Glavina Del Rio T."/>
            <person name="Hammon N."/>
            <person name="Israni S."/>
            <person name="Dalin E."/>
            <person name="Tice H."/>
            <person name="Pitluck S."/>
            <person name="Chertkov O."/>
            <person name="Brettin T."/>
            <person name="Bruce D."/>
            <person name="Han C."/>
            <person name="Schmutz J."/>
            <person name="Larimer F."/>
            <person name="Land M.L."/>
            <person name="Hauser L."/>
            <person name="Kyrpides N."/>
            <person name="Mikhailova N."/>
            <person name="Ye Q."/>
            <person name="Zhou J."/>
            <person name="Richardson P."/>
            <person name="Fields M.W."/>
        </authorList>
    </citation>
    <scope>NUCLEOTIDE SEQUENCE [LARGE SCALE GENOMIC DNA]</scope>
    <source>
        <strain evidence="3">QYMF</strain>
    </source>
</reference>
<accession>A6TMJ9</accession>
<organism evidence="2 3">
    <name type="scientific">Alkaliphilus metalliredigens (strain QYMF)</name>
    <dbReference type="NCBI Taxonomy" id="293826"/>
    <lineage>
        <taxon>Bacteria</taxon>
        <taxon>Bacillati</taxon>
        <taxon>Bacillota</taxon>
        <taxon>Clostridia</taxon>
        <taxon>Peptostreptococcales</taxon>
        <taxon>Natronincolaceae</taxon>
        <taxon>Alkaliphilus</taxon>
    </lineage>
</organism>